<dbReference type="InterPro" id="IPR004634">
    <property type="entry name" value="Pept_S49_pIV"/>
</dbReference>
<evidence type="ECO:0000256" key="1">
    <source>
        <dbReference type="ARBA" id="ARBA00004370"/>
    </source>
</evidence>
<feature type="domain" description="Peptidase S49" evidence="7">
    <location>
        <begin position="375"/>
        <end position="525"/>
    </location>
</feature>
<dbReference type="PANTHER" id="PTHR33209">
    <property type="entry name" value="PROTEASE 4"/>
    <property type="match status" value="1"/>
</dbReference>
<dbReference type="EMBL" id="BK032514">
    <property type="protein sequence ID" value="DAF45284.1"/>
    <property type="molecule type" value="Genomic_DNA"/>
</dbReference>
<dbReference type="CDD" id="cd07023">
    <property type="entry name" value="S49_Sppa_N_C"/>
    <property type="match status" value="1"/>
</dbReference>
<dbReference type="SUPFAM" id="SSF52096">
    <property type="entry name" value="ClpP/crotonase"/>
    <property type="match status" value="2"/>
</dbReference>
<evidence type="ECO:0000313" key="8">
    <source>
        <dbReference type="EMBL" id="DAF45284.1"/>
    </source>
</evidence>
<dbReference type="Pfam" id="PF01343">
    <property type="entry name" value="Peptidase_S49"/>
    <property type="match status" value="2"/>
</dbReference>
<dbReference type="GO" id="GO:0016020">
    <property type="term" value="C:membrane"/>
    <property type="evidence" value="ECO:0007669"/>
    <property type="project" value="UniProtKB-SubCell"/>
</dbReference>
<evidence type="ECO:0000256" key="6">
    <source>
        <dbReference type="ARBA" id="ARBA00023136"/>
    </source>
</evidence>
<proteinExistence type="inferred from homology"/>
<dbReference type="InterPro" id="IPR047217">
    <property type="entry name" value="S49_SppA_67K_type_N"/>
</dbReference>
<accession>A0A8S5S2P9</accession>
<protein>
    <submittedName>
        <fullName evidence="8">Signal peptide peptidase SppA, 67K type</fullName>
    </submittedName>
</protein>
<reference evidence="8" key="1">
    <citation type="journal article" date="2021" name="Proc. Natl. Acad. Sci. U.S.A.">
        <title>A Catalog of Tens of Thousands of Viruses from Human Metagenomes Reveals Hidden Associations with Chronic Diseases.</title>
        <authorList>
            <person name="Tisza M.J."/>
            <person name="Buck C.B."/>
        </authorList>
    </citation>
    <scope>NUCLEOTIDE SEQUENCE</scope>
    <source>
        <strain evidence="8">CtBLh2</strain>
    </source>
</reference>
<feature type="domain" description="Peptidase S49" evidence="7">
    <location>
        <begin position="126"/>
        <end position="277"/>
    </location>
</feature>
<keyword evidence="5" id="KW-0720">Serine protease</keyword>
<sequence length="592" mass="64205">MNFIKTFLAALLAFVLGSLAILLFGMFILFAIAGSMERTVTVKEGSILRIDFSEVINDAPSSDPLAGFDFRTLQSTRQLSLLKVLRTLEAAAVDDRIEGIYLRMNGTGGVTGTALIEELREAIELFKQSGKFVVAYNETYSQGQYYLASAADRIYLQPEGGMDWSGLSTSLMFYKGLFDKLDLKAEVFRPTVCKYKSAVEPYILDRMSEANREQMQALVDSMWGTIAEAVAASRGIDVERLNEIADKLQVTLPEDALKYGFVDGLLYEDQMKEVFAELGVEDDGEGNYDFVSLGDYASMVGVDLDNLGADRVAVVYADGQIVDGEGYGDAVYGNSLAAELADVRRDEKVKAVVVRVNSPGGSALASDVIWREMELLRAEKPVVVSMGSYAASGGYYISCPADVIVADRLTLTGSIGVFGMFLNPIDALKNKLGITLDGVKSNASAGMGSVEPLTPAQRASIMRGVDKVYETFTQDVAAGRNLPIEKVLDIAGGRVWSGSDALGIGLIDAYGGLKTAIALAVDKADLGENFRVVEVTQQPSGLAAMLSTLNVSVRKAFVRSELQELFGGYDRVQRLLRMQGVLMYSPYEVELR</sequence>
<dbReference type="CDD" id="cd07018">
    <property type="entry name" value="S49_SppA_67K_type"/>
    <property type="match status" value="1"/>
</dbReference>
<evidence type="ECO:0000256" key="4">
    <source>
        <dbReference type="ARBA" id="ARBA00022801"/>
    </source>
</evidence>
<evidence type="ECO:0000259" key="7">
    <source>
        <dbReference type="Pfam" id="PF01343"/>
    </source>
</evidence>
<dbReference type="NCBIfam" id="TIGR00705">
    <property type="entry name" value="SppA_67K"/>
    <property type="match status" value="1"/>
</dbReference>
<dbReference type="InterPro" id="IPR002142">
    <property type="entry name" value="Peptidase_S49"/>
</dbReference>
<evidence type="ECO:0000256" key="2">
    <source>
        <dbReference type="ARBA" id="ARBA00008683"/>
    </source>
</evidence>
<evidence type="ECO:0000256" key="3">
    <source>
        <dbReference type="ARBA" id="ARBA00022670"/>
    </source>
</evidence>
<dbReference type="InterPro" id="IPR029045">
    <property type="entry name" value="ClpP/crotonase-like_dom_sf"/>
</dbReference>
<name>A0A8S5S2P9_9CAUD</name>
<dbReference type="PIRSF" id="PIRSF001217">
    <property type="entry name" value="Protease_4_SppA"/>
    <property type="match status" value="1"/>
</dbReference>
<keyword evidence="4" id="KW-0378">Hydrolase</keyword>
<dbReference type="Gene3D" id="6.20.330.10">
    <property type="match status" value="1"/>
</dbReference>
<dbReference type="GO" id="GO:0006465">
    <property type="term" value="P:signal peptide processing"/>
    <property type="evidence" value="ECO:0007669"/>
    <property type="project" value="InterPro"/>
</dbReference>
<dbReference type="InterPro" id="IPR047272">
    <property type="entry name" value="S49_SppA_C"/>
</dbReference>
<keyword evidence="3" id="KW-0645">Protease</keyword>
<evidence type="ECO:0000256" key="5">
    <source>
        <dbReference type="ARBA" id="ARBA00022825"/>
    </source>
</evidence>
<dbReference type="PANTHER" id="PTHR33209:SF1">
    <property type="entry name" value="PEPTIDASE S49 DOMAIN-CONTAINING PROTEIN"/>
    <property type="match status" value="1"/>
</dbReference>
<comment type="similarity">
    <text evidence="2">Belongs to the peptidase S49 family.</text>
</comment>
<keyword evidence="6" id="KW-0472">Membrane</keyword>
<dbReference type="NCBIfam" id="TIGR00706">
    <property type="entry name" value="SppA_dom"/>
    <property type="match status" value="1"/>
</dbReference>
<dbReference type="GO" id="GO:0008236">
    <property type="term" value="F:serine-type peptidase activity"/>
    <property type="evidence" value="ECO:0007669"/>
    <property type="project" value="UniProtKB-KW"/>
</dbReference>
<dbReference type="InterPro" id="IPR004635">
    <property type="entry name" value="Pept_S49_SppA"/>
</dbReference>
<organism evidence="8">
    <name type="scientific">Siphoviridae sp. ctBLh2</name>
    <dbReference type="NCBI Taxonomy" id="2827803"/>
    <lineage>
        <taxon>Viruses</taxon>
        <taxon>Duplodnaviria</taxon>
        <taxon>Heunggongvirae</taxon>
        <taxon>Uroviricota</taxon>
        <taxon>Caudoviricetes</taxon>
    </lineage>
</organism>
<comment type="subcellular location">
    <subcellularLocation>
        <location evidence="1">Membrane</location>
    </subcellularLocation>
</comment>
<dbReference type="Gene3D" id="3.90.226.10">
    <property type="entry name" value="2-enoyl-CoA Hydratase, Chain A, domain 1"/>
    <property type="match status" value="3"/>
</dbReference>